<feature type="domain" description="SAM" evidence="4">
    <location>
        <begin position="17"/>
        <end position="81"/>
    </location>
</feature>
<dbReference type="Gene3D" id="3.30.40.10">
    <property type="entry name" value="Zinc/RING finger domain, C3HC4 (zinc finger)"/>
    <property type="match status" value="1"/>
</dbReference>
<dbReference type="PROSITE" id="PS50105">
    <property type="entry name" value="SAM_DOMAIN"/>
    <property type="match status" value="1"/>
</dbReference>
<dbReference type="Proteomes" id="UP000054937">
    <property type="component" value="Unassembled WGS sequence"/>
</dbReference>
<feature type="domain" description="FHA" evidence="2">
    <location>
        <begin position="337"/>
        <end position="383"/>
    </location>
</feature>
<dbReference type="SMART" id="SM00454">
    <property type="entry name" value="SAM"/>
    <property type="match status" value="1"/>
</dbReference>
<dbReference type="SUPFAM" id="SSF47769">
    <property type="entry name" value="SAM/Pointed domain"/>
    <property type="match status" value="1"/>
</dbReference>
<evidence type="ECO:0000259" key="3">
    <source>
        <dbReference type="PROSITE" id="PS50089"/>
    </source>
</evidence>
<comment type="caution">
    <text evidence="5">The sequence shown here is derived from an EMBL/GenBank/DDBJ whole genome shotgun (WGS) entry which is preliminary data.</text>
</comment>
<dbReference type="Gene3D" id="2.60.200.20">
    <property type="match status" value="2"/>
</dbReference>
<dbReference type="Gene3D" id="1.10.150.50">
    <property type="entry name" value="Transcription Factor, Ets-1"/>
    <property type="match status" value="1"/>
</dbReference>
<keyword evidence="1" id="KW-0863">Zinc-finger</keyword>
<dbReference type="InParanoid" id="A0A0V0QJY3"/>
<reference evidence="5 6" key="1">
    <citation type="journal article" date="2015" name="Sci. Rep.">
        <title>Genome of the facultative scuticociliatosis pathogen Pseudocohnilembus persalinus provides insight into its virulence through horizontal gene transfer.</title>
        <authorList>
            <person name="Xiong J."/>
            <person name="Wang G."/>
            <person name="Cheng J."/>
            <person name="Tian M."/>
            <person name="Pan X."/>
            <person name="Warren A."/>
            <person name="Jiang C."/>
            <person name="Yuan D."/>
            <person name="Miao W."/>
        </authorList>
    </citation>
    <scope>NUCLEOTIDE SEQUENCE [LARGE SCALE GENOMIC DNA]</scope>
    <source>
        <strain evidence="5">36N120E</strain>
    </source>
</reference>
<dbReference type="Pfam" id="PF07647">
    <property type="entry name" value="SAM_2"/>
    <property type="match status" value="1"/>
</dbReference>
<dbReference type="InterPro" id="IPR008984">
    <property type="entry name" value="SMAD_FHA_dom_sf"/>
</dbReference>
<dbReference type="AlphaFoldDB" id="A0A0V0QJY3"/>
<name>A0A0V0QJY3_PSEPJ</name>
<evidence type="ECO:0000313" key="5">
    <source>
        <dbReference type="EMBL" id="KRX02394.1"/>
    </source>
</evidence>
<evidence type="ECO:0000259" key="4">
    <source>
        <dbReference type="PROSITE" id="PS50105"/>
    </source>
</evidence>
<dbReference type="InterPro" id="IPR001841">
    <property type="entry name" value="Znf_RING"/>
</dbReference>
<dbReference type="PROSITE" id="PS50006">
    <property type="entry name" value="FHA_DOMAIN"/>
    <property type="match status" value="2"/>
</dbReference>
<dbReference type="SUPFAM" id="SSF57850">
    <property type="entry name" value="RING/U-box"/>
    <property type="match status" value="1"/>
</dbReference>
<dbReference type="GO" id="GO:0008270">
    <property type="term" value="F:zinc ion binding"/>
    <property type="evidence" value="ECO:0007669"/>
    <property type="project" value="UniProtKB-KW"/>
</dbReference>
<accession>A0A0V0QJY3</accession>
<evidence type="ECO:0000313" key="6">
    <source>
        <dbReference type="Proteomes" id="UP000054937"/>
    </source>
</evidence>
<dbReference type="InterPro" id="IPR013761">
    <property type="entry name" value="SAM/pointed_sf"/>
</dbReference>
<dbReference type="Pfam" id="PF00498">
    <property type="entry name" value="FHA"/>
    <property type="match status" value="2"/>
</dbReference>
<dbReference type="InterPro" id="IPR013083">
    <property type="entry name" value="Znf_RING/FYVE/PHD"/>
</dbReference>
<dbReference type="PROSITE" id="PS50089">
    <property type="entry name" value="ZF_RING_2"/>
    <property type="match status" value="1"/>
</dbReference>
<sequence>MDFERLYQIIPKDPIRWNIEDVGKWLNFIGLPHYDKNFRDNTIDGACLSYISDEDLQNDLGVKSNIIRKKLLNWFQVGIKQYSLYLKNEAGEQQQNQNQITYADIPFNFEATNVSKGNSNIENEENIYDMMTGNVKFPNEQIEIEKNTNNMVEIQNNQNLNRQILQDNSSYLNIQSQNKQQNQIYPQKMEIKQNKKEYQRKNTIHKQIQQYPPQNQQMIEEEEEITMQPMGHQKYPLQLQRQNTTQQQQVYDNIVITNNNNFKNDNCEIIENKIIEEGNIDRNRIMKFEEDNTVTNTDVQQGSQNIKQNKNNIKNKLIIQPSDGPQTNFYCIDENGGKIGRHSSNNILILEESISRYHAEIKFIPETGSFAIQDIKSTTGTFIKITDSLQLKPGQLLEMGSNQFIVESAKAEGIKQGELVLKVFEGTNLNKIYNLKFDKQNEKYGFGRKNNNEIPLPDDHHLSNQHCRFFMNGSLFYVEDLSSTNGTWLRISMEGEESELYPLQDKSVFKIGTTSTYQCKINKDAIVSEDDKTLGDLCVICCENEKDALYMPCKHNTACVKCTKSLKVCPICRNQIEDFIKIYKA</sequence>
<gene>
    <name evidence="5" type="ORF">PPERSA_10011</name>
</gene>
<keyword evidence="1" id="KW-0479">Metal-binding</keyword>
<proteinExistence type="predicted"/>
<dbReference type="OrthoDB" id="5855668at2759"/>
<dbReference type="CDD" id="cd09487">
    <property type="entry name" value="SAM_superfamily"/>
    <property type="match status" value="1"/>
</dbReference>
<dbReference type="PANTHER" id="PTHR23308">
    <property type="entry name" value="NUCLEAR INHIBITOR OF PROTEIN PHOSPHATASE-1"/>
    <property type="match status" value="1"/>
</dbReference>
<dbReference type="EMBL" id="LDAU01000155">
    <property type="protein sequence ID" value="KRX02394.1"/>
    <property type="molecule type" value="Genomic_DNA"/>
</dbReference>
<feature type="domain" description="RING-type" evidence="3">
    <location>
        <begin position="538"/>
        <end position="573"/>
    </location>
</feature>
<evidence type="ECO:0000256" key="1">
    <source>
        <dbReference type="PROSITE-ProRule" id="PRU00175"/>
    </source>
</evidence>
<dbReference type="Pfam" id="PF13920">
    <property type="entry name" value="zf-C3HC4_3"/>
    <property type="match status" value="1"/>
</dbReference>
<keyword evidence="1" id="KW-0862">Zinc</keyword>
<feature type="domain" description="FHA" evidence="2">
    <location>
        <begin position="444"/>
        <end position="489"/>
    </location>
</feature>
<dbReference type="CDD" id="cd00060">
    <property type="entry name" value="FHA"/>
    <property type="match status" value="2"/>
</dbReference>
<dbReference type="SMART" id="SM00240">
    <property type="entry name" value="FHA"/>
    <property type="match status" value="2"/>
</dbReference>
<dbReference type="InterPro" id="IPR050923">
    <property type="entry name" value="Cell_Proc_Reg/RNA_Proc"/>
</dbReference>
<evidence type="ECO:0000259" key="2">
    <source>
        <dbReference type="PROSITE" id="PS50006"/>
    </source>
</evidence>
<dbReference type="InterPro" id="IPR000253">
    <property type="entry name" value="FHA_dom"/>
</dbReference>
<keyword evidence="6" id="KW-1185">Reference proteome</keyword>
<organism evidence="5 6">
    <name type="scientific">Pseudocohnilembus persalinus</name>
    <name type="common">Ciliate</name>
    <dbReference type="NCBI Taxonomy" id="266149"/>
    <lineage>
        <taxon>Eukaryota</taxon>
        <taxon>Sar</taxon>
        <taxon>Alveolata</taxon>
        <taxon>Ciliophora</taxon>
        <taxon>Intramacronucleata</taxon>
        <taxon>Oligohymenophorea</taxon>
        <taxon>Scuticociliatia</taxon>
        <taxon>Philasterida</taxon>
        <taxon>Pseudocohnilembidae</taxon>
        <taxon>Pseudocohnilembus</taxon>
    </lineage>
</organism>
<dbReference type="OMA" id="NNEMFSQ"/>
<dbReference type="InterPro" id="IPR001660">
    <property type="entry name" value="SAM"/>
</dbReference>
<dbReference type="SUPFAM" id="SSF49879">
    <property type="entry name" value="SMAD/FHA domain"/>
    <property type="match status" value="2"/>
</dbReference>
<protein>
    <submittedName>
        <fullName evidence="5">Sterile alpha motif/pointed domain</fullName>
    </submittedName>
</protein>